<name>A0A915UAK5_9BACT</name>
<evidence type="ECO:0000313" key="1">
    <source>
        <dbReference type="EMBL" id="BCO09665.1"/>
    </source>
</evidence>
<keyword evidence="2" id="KW-1185">Reference proteome</keyword>
<dbReference type="AlphaFoldDB" id="A0A915UAK5"/>
<accession>A0A915UAK5</accession>
<sequence>MKKIFTTPIDLSKVETLIYHLPDGPSFSLEMKGMEDFIEIELELGDICDTSDIDGVIHFFPRGNA</sequence>
<gene>
    <name evidence="1" type="ORF">GF1_20410</name>
</gene>
<protein>
    <submittedName>
        <fullName evidence="1">Uncharacterized protein</fullName>
    </submittedName>
</protein>
<dbReference type="EMBL" id="AP024233">
    <property type="protein sequence ID" value="BCO09665.1"/>
    <property type="molecule type" value="Genomic_DNA"/>
</dbReference>
<reference evidence="1" key="1">
    <citation type="submission" date="2020-12" db="EMBL/GenBank/DDBJ databases">
        <title>Desulfobium dissulfuricans gen. nov., sp. nov., a novel mesophilic, sulfate-reducing bacterium isolated from a deep-sea hydrothermal vent.</title>
        <authorList>
            <person name="Hashimoto Y."/>
            <person name="Tame A."/>
            <person name="Sawayama S."/>
            <person name="Miyazaki J."/>
            <person name="Takai K."/>
            <person name="Nakagawa S."/>
        </authorList>
    </citation>
    <scope>NUCLEOTIDE SEQUENCE</scope>
    <source>
        <strain evidence="1">GF1</strain>
    </source>
</reference>
<dbReference type="Proteomes" id="UP001063350">
    <property type="component" value="Chromosome"/>
</dbReference>
<dbReference type="RefSeq" id="WP_267926414.1">
    <property type="nucleotide sequence ID" value="NZ_AP024233.1"/>
</dbReference>
<organism evidence="1 2">
    <name type="scientific">Desulfolithobacter dissulfuricans</name>
    <dbReference type="NCBI Taxonomy" id="2795293"/>
    <lineage>
        <taxon>Bacteria</taxon>
        <taxon>Pseudomonadati</taxon>
        <taxon>Thermodesulfobacteriota</taxon>
        <taxon>Desulfobulbia</taxon>
        <taxon>Desulfobulbales</taxon>
        <taxon>Desulfobulbaceae</taxon>
        <taxon>Desulfolithobacter</taxon>
    </lineage>
</organism>
<evidence type="ECO:0000313" key="2">
    <source>
        <dbReference type="Proteomes" id="UP001063350"/>
    </source>
</evidence>
<proteinExistence type="predicted"/>
<dbReference type="KEGG" id="ddu:GF1_20410"/>